<keyword evidence="2" id="KW-1185">Reference proteome</keyword>
<feature type="non-terminal residue" evidence="1">
    <location>
        <position position="1"/>
    </location>
</feature>
<dbReference type="Proteomes" id="UP000708208">
    <property type="component" value="Unassembled WGS sequence"/>
</dbReference>
<evidence type="ECO:0000313" key="1">
    <source>
        <dbReference type="EMBL" id="CAG7733007.1"/>
    </source>
</evidence>
<accession>A0A8J2PB94</accession>
<organism evidence="1 2">
    <name type="scientific">Allacma fusca</name>
    <dbReference type="NCBI Taxonomy" id="39272"/>
    <lineage>
        <taxon>Eukaryota</taxon>
        <taxon>Metazoa</taxon>
        <taxon>Ecdysozoa</taxon>
        <taxon>Arthropoda</taxon>
        <taxon>Hexapoda</taxon>
        <taxon>Collembola</taxon>
        <taxon>Symphypleona</taxon>
        <taxon>Sminthuridae</taxon>
        <taxon>Allacma</taxon>
    </lineage>
</organism>
<comment type="caution">
    <text evidence="1">The sequence shown here is derived from an EMBL/GenBank/DDBJ whole genome shotgun (WGS) entry which is preliminary data.</text>
</comment>
<protein>
    <submittedName>
        <fullName evidence="1">Uncharacterized protein</fullName>
    </submittedName>
</protein>
<proteinExistence type="predicted"/>
<dbReference type="AlphaFoldDB" id="A0A8J2PB94"/>
<evidence type="ECO:0000313" key="2">
    <source>
        <dbReference type="Proteomes" id="UP000708208"/>
    </source>
</evidence>
<dbReference type="EMBL" id="CAJVCH010241576">
    <property type="protein sequence ID" value="CAG7733007.1"/>
    <property type="molecule type" value="Genomic_DNA"/>
</dbReference>
<reference evidence="1" key="1">
    <citation type="submission" date="2021-06" db="EMBL/GenBank/DDBJ databases">
        <authorList>
            <person name="Hodson N. C."/>
            <person name="Mongue J. A."/>
            <person name="Jaron S. K."/>
        </authorList>
    </citation>
    <scope>NUCLEOTIDE SEQUENCE</scope>
</reference>
<sequence length="64" mass="7404">DLELKFRCTRTSPRSGRKSFYYVVSSDTFLDACDECKFSGLAGNLKKHYLDIHGNGEKLRRNRC</sequence>
<gene>
    <name evidence="1" type="ORF">AFUS01_LOCUS21480</name>
</gene>
<name>A0A8J2PB94_9HEXA</name>